<reference evidence="2 3" key="1">
    <citation type="journal article" date="2010" name="J. Bacteriol.">
        <title>Genome sequences of Pelagibaca bermudensis HTCC2601T and Maritimibacter alkaliphilus HTCC2654T, the type strains of two marine Roseobacter genera.</title>
        <authorList>
            <person name="Thrash J.C."/>
            <person name="Cho J.C."/>
            <person name="Ferriera S."/>
            <person name="Johnson J."/>
            <person name="Vergin K.L."/>
            <person name="Giovannoni S.J."/>
        </authorList>
    </citation>
    <scope>NUCLEOTIDE SEQUENCE [LARGE SCALE GENOMIC DNA]</scope>
    <source>
        <strain evidence="2 3">HTCC2654</strain>
    </source>
</reference>
<dbReference type="STRING" id="314271.RB2654_10359"/>
<protein>
    <recommendedName>
        <fullName evidence="1">Hedgehog/Intein (Hint) domain-containing protein</fullName>
    </recommendedName>
</protein>
<dbReference type="Proteomes" id="UP000002931">
    <property type="component" value="Unassembled WGS sequence"/>
</dbReference>
<name>A3VEX8_9RHOB</name>
<proteinExistence type="predicted"/>
<dbReference type="SUPFAM" id="SSF51294">
    <property type="entry name" value="Hedgehog/intein (Hint) domain"/>
    <property type="match status" value="1"/>
</dbReference>
<dbReference type="AlphaFoldDB" id="A3VEX8"/>
<dbReference type="HOGENOM" id="CLU_071538_1_0_5"/>
<dbReference type="eggNOG" id="COG2931">
    <property type="taxonomic scope" value="Bacteria"/>
</dbReference>
<dbReference type="Pfam" id="PF13403">
    <property type="entry name" value="Hint_2"/>
    <property type="match status" value="1"/>
</dbReference>
<dbReference type="EMBL" id="AAMT01000005">
    <property type="protein sequence ID" value="EAQ13466.1"/>
    <property type="molecule type" value="Genomic_DNA"/>
</dbReference>
<dbReference type="InterPro" id="IPR028992">
    <property type="entry name" value="Hedgehog/Intein_dom"/>
</dbReference>
<evidence type="ECO:0000313" key="3">
    <source>
        <dbReference type="Proteomes" id="UP000002931"/>
    </source>
</evidence>
<feature type="domain" description="Hedgehog/Intein (Hint)" evidence="1">
    <location>
        <begin position="9"/>
        <end position="153"/>
    </location>
</feature>
<sequence length="211" mass="22394">MHSQIATMPGFGPGTHVMTTDGELPVEWLATGDRVLTRDHGVQPVLWVGRIRVSPGDAALQPDLALVEIAEGALGDGGPTHATWLAPAHRVLLSGAAVELHLGVDEALAPIAHLADGLRVRSAPMGASCLTQLLLPVHDLVQANGLWAESLLLDPATLGAIGRDLPAHLLATPSLRLSHARAARLCLTEWEVRALRGTDRDQIPRMIRQVA</sequence>
<comment type="caution">
    <text evidence="2">The sequence shown here is derived from an EMBL/GenBank/DDBJ whole genome shotgun (WGS) entry which is preliminary data.</text>
</comment>
<evidence type="ECO:0000259" key="1">
    <source>
        <dbReference type="Pfam" id="PF13403"/>
    </source>
</evidence>
<evidence type="ECO:0000313" key="2">
    <source>
        <dbReference type="EMBL" id="EAQ13466.1"/>
    </source>
</evidence>
<organism evidence="2 3">
    <name type="scientific">Maritimibacter alkaliphilus HTCC2654</name>
    <dbReference type="NCBI Taxonomy" id="314271"/>
    <lineage>
        <taxon>Bacteria</taxon>
        <taxon>Pseudomonadati</taxon>
        <taxon>Pseudomonadota</taxon>
        <taxon>Alphaproteobacteria</taxon>
        <taxon>Rhodobacterales</taxon>
        <taxon>Roseobacteraceae</taxon>
        <taxon>Maritimibacter</taxon>
    </lineage>
</organism>
<accession>A3VEX8</accession>
<dbReference type="InterPro" id="IPR036844">
    <property type="entry name" value="Hint_dom_sf"/>
</dbReference>
<keyword evidence="3" id="KW-1185">Reference proteome</keyword>
<gene>
    <name evidence="2" type="ORF">RB2654_10359</name>
</gene>